<evidence type="ECO:0000313" key="2">
    <source>
        <dbReference type="EMBL" id="CAI9775146.1"/>
    </source>
</evidence>
<feature type="region of interest" description="Disordered" evidence="1">
    <location>
        <begin position="192"/>
        <end position="236"/>
    </location>
</feature>
<dbReference type="EMBL" id="OU503048">
    <property type="protein sequence ID" value="CAI9775146.1"/>
    <property type="molecule type" value="Genomic_DNA"/>
</dbReference>
<evidence type="ECO:0008006" key="4">
    <source>
        <dbReference type="Google" id="ProtNLM"/>
    </source>
</evidence>
<gene>
    <name evidence="2" type="ORF">FPE_LOCUS22576</name>
</gene>
<name>A0AAD1ZVL4_9LAMI</name>
<evidence type="ECO:0000256" key="1">
    <source>
        <dbReference type="SAM" id="MobiDB-lite"/>
    </source>
</evidence>
<sequence length="262" mass="28998">MAYGNMFPANGNLISLNAYSQIPFNLAKTGGNYSSWKSQMTNILFGYGLLGFADETYPCPQKTDSGYSFWTRQDRLVLLGIQATVHSIISPTINNCTTSANAWINLETSFANRSSTRVLSIMPSLMSNKKEGKTVATHMSRVKSLTGDLAAIGYPLNDAQILSFLDEELIHNHGEAREKDVQVTAQLTLKYRGGRGGDRSGQGSYRGGYNNNTHGSDSNLYGHDSQPNHMQTNRQLPYGRGINFSYLQSYSSSHNPNLYQRN</sequence>
<reference evidence="2" key="1">
    <citation type="submission" date="2023-05" db="EMBL/GenBank/DDBJ databases">
        <authorList>
            <person name="Huff M."/>
        </authorList>
    </citation>
    <scope>NUCLEOTIDE SEQUENCE</scope>
</reference>
<organism evidence="2 3">
    <name type="scientific">Fraxinus pennsylvanica</name>
    <dbReference type="NCBI Taxonomy" id="56036"/>
    <lineage>
        <taxon>Eukaryota</taxon>
        <taxon>Viridiplantae</taxon>
        <taxon>Streptophyta</taxon>
        <taxon>Embryophyta</taxon>
        <taxon>Tracheophyta</taxon>
        <taxon>Spermatophyta</taxon>
        <taxon>Magnoliopsida</taxon>
        <taxon>eudicotyledons</taxon>
        <taxon>Gunneridae</taxon>
        <taxon>Pentapetalae</taxon>
        <taxon>asterids</taxon>
        <taxon>lamiids</taxon>
        <taxon>Lamiales</taxon>
        <taxon>Oleaceae</taxon>
        <taxon>Oleeae</taxon>
        <taxon>Fraxinus</taxon>
    </lineage>
</organism>
<feature type="compositionally biased region" description="Polar residues" evidence="1">
    <location>
        <begin position="210"/>
        <end position="235"/>
    </location>
</feature>
<protein>
    <recommendedName>
        <fullName evidence="4">Retrotransposon Copia-like N-terminal domain-containing protein</fullName>
    </recommendedName>
</protein>
<dbReference type="PANTHER" id="PTHR47481:SF36">
    <property type="entry name" value="CCHC-TYPE DOMAIN-CONTAINING PROTEIN"/>
    <property type="match status" value="1"/>
</dbReference>
<dbReference type="Proteomes" id="UP000834106">
    <property type="component" value="Chromosome 13"/>
</dbReference>
<dbReference type="PANTHER" id="PTHR47481">
    <property type="match status" value="1"/>
</dbReference>
<evidence type="ECO:0000313" key="3">
    <source>
        <dbReference type="Proteomes" id="UP000834106"/>
    </source>
</evidence>
<keyword evidence="3" id="KW-1185">Reference proteome</keyword>
<dbReference type="Pfam" id="PF14223">
    <property type="entry name" value="Retrotran_gag_2"/>
    <property type="match status" value="1"/>
</dbReference>
<accession>A0AAD1ZVL4</accession>
<proteinExistence type="predicted"/>
<dbReference type="AlphaFoldDB" id="A0AAD1ZVL4"/>